<feature type="region of interest" description="Disordered" evidence="1">
    <location>
        <begin position="43"/>
        <end position="68"/>
    </location>
</feature>
<reference evidence="4" key="2">
    <citation type="submission" date="2015-07" db="EMBL/GenBank/DDBJ databases">
        <title>The genome sequence of Plasmodium falciparum RAJ116.</title>
        <authorList>
            <consortium name="The Broad Institute Genome Sequencing Platform"/>
            <person name="Volkman S.K."/>
            <person name="Neafsey D.E."/>
            <person name="Dash A.P."/>
            <person name="Chitnis C.E."/>
            <person name="Hartl D.L."/>
            <person name="Young S.K."/>
            <person name="Kodira C.D."/>
            <person name="Zeng Q."/>
            <person name="Koehrsen M."/>
            <person name="Godfrey P."/>
            <person name="Alvarado L."/>
            <person name="Berlin A."/>
            <person name="Borenstein D."/>
            <person name="Chen Z."/>
            <person name="Engels R."/>
            <person name="Freedman E."/>
            <person name="Gellesch M."/>
            <person name="Goldberg J."/>
            <person name="Griggs A."/>
            <person name="Gujja S."/>
            <person name="Heiman D."/>
            <person name="Hepburn T."/>
            <person name="Howarth C."/>
            <person name="Jen D."/>
            <person name="Larson L."/>
            <person name="Lewis B."/>
            <person name="Mehta T."/>
            <person name="Park D."/>
            <person name="Pearson M."/>
            <person name="Roberts A."/>
            <person name="Saif S."/>
            <person name="Shea T."/>
            <person name="Shenoy N."/>
            <person name="Sisk P."/>
            <person name="Stolte C."/>
            <person name="Sykes S."/>
            <person name="Walk T."/>
            <person name="White J."/>
            <person name="Yandava C."/>
            <person name="Wirth D.F."/>
            <person name="Nusbaum C."/>
            <person name="Birren B."/>
        </authorList>
    </citation>
    <scope>NUCLEOTIDE SEQUENCE [LARGE SCALE GENOMIC DNA]</scope>
    <source>
        <strain evidence="4">RAJ116</strain>
    </source>
</reference>
<feature type="domain" description="Exosome RNA helicase MTR4-like beta-barrel" evidence="2">
    <location>
        <begin position="3"/>
        <end position="149"/>
    </location>
</feature>
<dbReference type="AlphaFoldDB" id="A0A0L0CZ36"/>
<dbReference type="Gene3D" id="2.40.30.300">
    <property type="match status" value="1"/>
</dbReference>
<evidence type="ECO:0000313" key="3">
    <source>
        <dbReference type="EMBL" id="KNC37532.1"/>
    </source>
</evidence>
<feature type="region of interest" description="Disordered" evidence="1">
    <location>
        <begin position="95"/>
        <end position="114"/>
    </location>
</feature>
<dbReference type="Pfam" id="PF13234">
    <property type="entry name" value="MTR4_beta-barrel"/>
    <property type="match status" value="1"/>
</dbReference>
<name>A0A0L0CZ36_PLAFA</name>
<dbReference type="EMBL" id="GG664562">
    <property type="protein sequence ID" value="KNC37532.1"/>
    <property type="molecule type" value="Genomic_DNA"/>
</dbReference>
<dbReference type="Proteomes" id="UP000054566">
    <property type="component" value="Unassembled WGS sequence"/>
</dbReference>
<gene>
    <name evidence="3" type="ORF">PFLG_02775</name>
</gene>
<dbReference type="InterPro" id="IPR025696">
    <property type="entry name" value="Beta-barrel_MTR4"/>
</dbReference>
<evidence type="ECO:0000259" key="2">
    <source>
        <dbReference type="Pfam" id="PF13234"/>
    </source>
</evidence>
<accession>A0A0L0CZ36</accession>
<proteinExistence type="predicted"/>
<protein>
    <recommendedName>
        <fullName evidence="2">Exosome RNA helicase MTR4-like beta-barrel domain-containing protein</fullName>
    </recommendedName>
</protein>
<reference evidence="4" key="1">
    <citation type="submission" date="2015-07" db="EMBL/GenBank/DDBJ databases">
        <title>Annotation of Plasmodium falciparum RAJ116.</title>
        <authorList>
            <consortium name="The Broad Institute Genome Sequencing Platform"/>
            <person name="Volkman S.K."/>
            <person name="Neafsey D.E."/>
            <person name="Dash A.P."/>
            <person name="Chitnis C.E."/>
            <person name="Hartl D.L."/>
            <person name="Young S.K."/>
            <person name="Zeng Q."/>
            <person name="Koehrsen M."/>
            <person name="Alvarado L."/>
            <person name="Berlin A."/>
            <person name="Borenstein D."/>
            <person name="Chapman S.B."/>
            <person name="Chen Z."/>
            <person name="Engels R."/>
            <person name="Freedman E."/>
            <person name="Gellesch M."/>
            <person name="Goldberg J."/>
            <person name="Griggs A."/>
            <person name="Gujja S."/>
            <person name="Heilman E.R."/>
            <person name="Heiman D.I."/>
            <person name="Howarth C."/>
            <person name="Jen D."/>
            <person name="Larson L."/>
            <person name="Mehta T."/>
            <person name="Neiman D."/>
            <person name="Park D."/>
            <person name="Pearson M."/>
            <person name="Roberts A."/>
            <person name="Saif S."/>
            <person name="Shea T."/>
            <person name="Shenoy N."/>
            <person name="Sisk P."/>
            <person name="Stolte C."/>
            <person name="Sykes S."/>
            <person name="Walk T."/>
            <person name="White J."/>
            <person name="Yandava C."/>
            <person name="Haas B."/>
            <person name="Henn M.R."/>
            <person name="Nusbaum C."/>
            <person name="Birren B."/>
        </authorList>
    </citation>
    <scope>NUCLEOTIDE SEQUENCE [LARGE SCALE GENOMIC DNA]</scope>
    <source>
        <strain evidence="4">RAJ116</strain>
    </source>
</reference>
<evidence type="ECO:0000256" key="1">
    <source>
        <dbReference type="SAM" id="MobiDB-lite"/>
    </source>
</evidence>
<sequence length="152" mass="17781">MKKHITPYLSLGRLLYIIQEDLRWGWCICIEGQLIEHKKANDNQKNKHNNSNNNNNNNHSGDHNNLKQAKSEQETLFVECLVPCNHNMKRKLTINDDDDDNINHNNNNYGEEYQPASDRSKARWKVISFNIKCVYQLSAVVLSIDKPFDKKE</sequence>
<feature type="compositionally biased region" description="Low complexity" evidence="1">
    <location>
        <begin position="49"/>
        <end position="59"/>
    </location>
</feature>
<organism evidence="3 4">
    <name type="scientific">Plasmodium falciparum RAJ116</name>
    <dbReference type="NCBI Taxonomy" id="580058"/>
    <lineage>
        <taxon>Eukaryota</taxon>
        <taxon>Sar</taxon>
        <taxon>Alveolata</taxon>
        <taxon>Apicomplexa</taxon>
        <taxon>Aconoidasida</taxon>
        <taxon>Haemosporida</taxon>
        <taxon>Plasmodiidae</taxon>
        <taxon>Plasmodium</taxon>
        <taxon>Plasmodium (Laverania)</taxon>
    </lineage>
</organism>
<evidence type="ECO:0000313" key="4">
    <source>
        <dbReference type="Proteomes" id="UP000054566"/>
    </source>
</evidence>